<dbReference type="InterPro" id="IPR036390">
    <property type="entry name" value="WH_DNA-bd_sf"/>
</dbReference>
<dbReference type="SMART" id="SM01186">
    <property type="entry name" value="eIF3_N"/>
    <property type="match status" value="1"/>
</dbReference>
<dbReference type="CDD" id="cd21378">
    <property type="entry name" value="eIF3E"/>
    <property type="match status" value="1"/>
</dbReference>
<dbReference type="GO" id="GO:0016282">
    <property type="term" value="C:eukaryotic 43S preinitiation complex"/>
    <property type="evidence" value="ECO:0007669"/>
    <property type="project" value="UniProtKB-UniRule"/>
</dbReference>
<keyword evidence="4 6" id="KW-0648">Protein biosynthesis</keyword>
<comment type="function">
    <text evidence="6">Component of the eukaryotic translation initiation factor 3 (eIF-3) complex, which is involved in protein synthesis of a specialized repertoire of mRNAs and, together with other initiation factors, stimulates binding of mRNA and methionyl-tRNAi to the 40S ribosome. The eIF-3 complex specifically targets and initiates translation of a subset of mRNAs involved in cell proliferation.</text>
</comment>
<dbReference type="Pfam" id="PF21357">
    <property type="entry name" value="EIF3E_C"/>
    <property type="match status" value="1"/>
</dbReference>
<dbReference type="PROSITE" id="PS50250">
    <property type="entry name" value="PCI"/>
    <property type="match status" value="1"/>
</dbReference>
<dbReference type="InterPro" id="IPR009000">
    <property type="entry name" value="Transl_B-barrel_sf"/>
</dbReference>
<keyword evidence="2 6" id="KW-0396">Initiation factor</keyword>
<name>A0A818XN67_9BILA</name>
<evidence type="ECO:0000256" key="3">
    <source>
        <dbReference type="ARBA" id="ARBA00022741"/>
    </source>
</evidence>
<accession>A0A818XN67</accession>
<dbReference type="InterPro" id="IPR016650">
    <property type="entry name" value="eIF3e"/>
</dbReference>
<dbReference type="InterPro" id="IPR054696">
    <property type="entry name" value="GTP-eEF1A_C"/>
</dbReference>
<dbReference type="SUPFAM" id="SSF46785">
    <property type="entry name" value="Winged helix' DNA-binding domain"/>
    <property type="match status" value="1"/>
</dbReference>
<dbReference type="GO" id="GO:0071540">
    <property type="term" value="C:eukaryotic translation initiation factor 3 complex, eIF3e"/>
    <property type="evidence" value="ECO:0007669"/>
    <property type="project" value="UniProtKB-UniRule"/>
</dbReference>
<dbReference type="GO" id="GO:0003743">
    <property type="term" value="F:translation initiation factor activity"/>
    <property type="evidence" value="ECO:0007669"/>
    <property type="project" value="UniProtKB-UniRule"/>
</dbReference>
<dbReference type="InterPro" id="IPR009001">
    <property type="entry name" value="Transl_elong_EF1A/Init_IF2_C"/>
</dbReference>
<dbReference type="EMBL" id="CAJOBF010000086">
    <property type="protein sequence ID" value="CAF3742954.1"/>
    <property type="molecule type" value="Genomic_DNA"/>
</dbReference>
<evidence type="ECO:0000256" key="5">
    <source>
        <dbReference type="ARBA" id="ARBA00023134"/>
    </source>
</evidence>
<dbReference type="Pfam" id="PF09440">
    <property type="entry name" value="eIF3_N"/>
    <property type="match status" value="1"/>
</dbReference>
<dbReference type="SUPFAM" id="SSF50465">
    <property type="entry name" value="EF-Tu/eEF-1alpha/eIF2-gamma C-terminal domain"/>
    <property type="match status" value="1"/>
</dbReference>
<evidence type="ECO:0000313" key="8">
    <source>
        <dbReference type="EMBL" id="CAF3742954.1"/>
    </source>
</evidence>
<dbReference type="Pfam" id="PF22594">
    <property type="entry name" value="GTP-eEF1A_C"/>
    <property type="match status" value="1"/>
</dbReference>
<dbReference type="InterPro" id="IPR000717">
    <property type="entry name" value="PCI_dom"/>
</dbReference>
<reference evidence="8" key="1">
    <citation type="submission" date="2021-02" db="EMBL/GenBank/DDBJ databases">
        <authorList>
            <person name="Nowell W R."/>
        </authorList>
    </citation>
    <scope>NUCLEOTIDE SEQUENCE</scope>
</reference>
<keyword evidence="3" id="KW-0547">Nucleotide-binding</keyword>
<dbReference type="Gene3D" id="2.40.30.10">
    <property type="entry name" value="Translation factors"/>
    <property type="match status" value="2"/>
</dbReference>
<comment type="caution">
    <text evidence="8">The sequence shown here is derived from an EMBL/GenBank/DDBJ whole genome shotgun (WGS) entry which is preliminary data.</text>
</comment>
<dbReference type="HAMAP" id="MF_03004">
    <property type="entry name" value="eIF3e"/>
    <property type="match status" value="1"/>
</dbReference>
<keyword evidence="5" id="KW-0342">GTP-binding</keyword>
<dbReference type="SMART" id="SM00088">
    <property type="entry name" value="PINT"/>
    <property type="match status" value="1"/>
</dbReference>
<dbReference type="GO" id="GO:0033290">
    <property type="term" value="C:eukaryotic 48S preinitiation complex"/>
    <property type="evidence" value="ECO:0007669"/>
    <property type="project" value="UniProtKB-UniRule"/>
</dbReference>
<comment type="subcellular location">
    <subcellularLocation>
        <location evidence="6">Cytoplasm</location>
    </subcellularLocation>
</comment>
<feature type="domain" description="PCI" evidence="7">
    <location>
        <begin position="224"/>
        <end position="408"/>
    </location>
</feature>
<evidence type="ECO:0000256" key="6">
    <source>
        <dbReference type="HAMAP-Rule" id="MF_03004"/>
    </source>
</evidence>
<proteinExistence type="inferred from homology"/>
<dbReference type="SUPFAM" id="SSF50447">
    <property type="entry name" value="Translation proteins"/>
    <property type="match status" value="1"/>
</dbReference>
<dbReference type="PANTHER" id="PTHR10317">
    <property type="entry name" value="EUKARYOTIC TRANSLATION INITIATION FACTOR 3 SUBUNIT E"/>
    <property type="match status" value="1"/>
</dbReference>
<evidence type="ECO:0000256" key="1">
    <source>
        <dbReference type="ARBA" id="ARBA00022490"/>
    </source>
</evidence>
<dbReference type="GO" id="GO:0001732">
    <property type="term" value="P:formation of cytoplasmic translation initiation complex"/>
    <property type="evidence" value="ECO:0007669"/>
    <property type="project" value="UniProtKB-UniRule"/>
</dbReference>
<sequence length="713" mass="82065">MAEYDLTAKLGRYFDRHLVFPLLEFLTERNIFDEKEILQAKYDLLQFTTMVDFQLDIYKKLHPDGQEPMELIEKREGIVARFNELSEAVQPLLDAVVTEDAARLIEHQRNSDSMFTLDYLKEKFNIERSMVNDLYAFARYVYDCGDYSRAATNLGLYRALVPNNDKNMMSCLWGKLASEILMQRWEDAYDDLNRLKDAIETSNSRSSLESLHQRTWFIHWSLFVYFNHPKGRDDLVQLFLSSTSSPANQTNLYLNTLQTTAPHLLRYLAAAVIINPRKKNERTLRELVKIIQQESYAFRDPITEFLECLYVHFDFDGAQKKLRDCTAVLNNDFFLVGCAEEFMENARLLIFETFCRIHHCIKIDMLAEKLNMSPDEAERWIVNLIRNASLDAKIDSQQGTVVMGSQALSPYQTIIEKTKNLFNRTQNLAQNSERKRDTNATSPSTTSISFSLNHMHKDFLVIWPNKPGTGPGEEKFLDPNPTGSNRKDHFNNENHSTISFKSVNELTDLINIIIEVCTTFQNAPLGSSSVLKSFPDKLKEQQDIESEKSKEMNKILKTFSWLESGLHELFGMDTIILGQIQSGRCRVDDQCIIMLNRKCVEITNIYRDNTKTDVGVYGENVQLKLKVIHKIEILVGSILCDAEHEPRGVGSVFDAKIFIFERTSTICAGHSAILDIHEAVVQVKVIELIRLIDEETGATIKEDPKFMKQVKYL</sequence>
<keyword evidence="1 6" id="KW-0963">Cytoplasm</keyword>
<evidence type="ECO:0000256" key="2">
    <source>
        <dbReference type="ARBA" id="ARBA00022540"/>
    </source>
</evidence>
<dbReference type="InterPro" id="IPR019010">
    <property type="entry name" value="eIF3e_N"/>
</dbReference>
<dbReference type="Proteomes" id="UP000663842">
    <property type="component" value="Unassembled WGS sequence"/>
</dbReference>
<comment type="similarity">
    <text evidence="6">Belongs to the eIF-3 subunit E family.</text>
</comment>
<comment type="subunit">
    <text evidence="6">Component of the eukaryotic translation initiation factor 3 (eIF-3) complex.</text>
</comment>
<evidence type="ECO:0000259" key="7">
    <source>
        <dbReference type="PROSITE" id="PS50250"/>
    </source>
</evidence>
<dbReference type="Pfam" id="PF01399">
    <property type="entry name" value="PCI"/>
    <property type="match status" value="1"/>
</dbReference>
<dbReference type="GO" id="GO:0005525">
    <property type="term" value="F:GTP binding"/>
    <property type="evidence" value="ECO:0007669"/>
    <property type="project" value="UniProtKB-KW"/>
</dbReference>
<dbReference type="AlphaFoldDB" id="A0A818XN67"/>
<evidence type="ECO:0000256" key="4">
    <source>
        <dbReference type="ARBA" id="ARBA00022917"/>
    </source>
</evidence>
<evidence type="ECO:0000313" key="9">
    <source>
        <dbReference type="Proteomes" id="UP000663842"/>
    </source>
</evidence>
<gene>
    <name evidence="8" type="ORF">UXM345_LOCUS1542</name>
</gene>
<protein>
    <recommendedName>
        <fullName evidence="6">Eukaryotic translation initiation factor 3 subunit E</fullName>
        <shortName evidence="6">eIF3e</shortName>
    </recommendedName>
    <alternativeName>
        <fullName evidence="6">Eukaryotic translation initiation factor 3 subunit 6</fullName>
    </alternativeName>
</protein>
<organism evidence="8 9">
    <name type="scientific">Rotaria magnacalcarata</name>
    <dbReference type="NCBI Taxonomy" id="392030"/>
    <lineage>
        <taxon>Eukaryota</taxon>
        <taxon>Metazoa</taxon>
        <taxon>Spiralia</taxon>
        <taxon>Gnathifera</taxon>
        <taxon>Rotifera</taxon>
        <taxon>Eurotatoria</taxon>
        <taxon>Bdelloidea</taxon>
        <taxon>Philodinida</taxon>
        <taxon>Philodinidae</taxon>
        <taxon>Rotaria</taxon>
    </lineage>
</organism>